<reference evidence="1 2" key="1">
    <citation type="submission" date="2021-06" db="EMBL/GenBank/DDBJ databases">
        <authorList>
            <person name="Kallberg Y."/>
            <person name="Tangrot J."/>
            <person name="Rosling A."/>
        </authorList>
    </citation>
    <scope>NUCLEOTIDE SEQUENCE [LARGE SCALE GENOMIC DNA]</scope>
    <source>
        <strain evidence="1 2">120-4 pot B 10/14</strain>
    </source>
</reference>
<dbReference type="Proteomes" id="UP000789901">
    <property type="component" value="Unassembled WGS sequence"/>
</dbReference>
<gene>
    <name evidence="1" type="ORF">GMARGA_LOCUS27406</name>
</gene>
<keyword evidence="2" id="KW-1185">Reference proteome</keyword>
<evidence type="ECO:0000313" key="2">
    <source>
        <dbReference type="Proteomes" id="UP000789901"/>
    </source>
</evidence>
<feature type="non-terminal residue" evidence="1">
    <location>
        <position position="1"/>
    </location>
</feature>
<evidence type="ECO:0000313" key="1">
    <source>
        <dbReference type="EMBL" id="CAG8819815.1"/>
    </source>
</evidence>
<accession>A0ABN7W7L0</accession>
<protein>
    <submittedName>
        <fullName evidence="1">1752_t:CDS:1</fullName>
    </submittedName>
</protein>
<organism evidence="1 2">
    <name type="scientific">Gigaspora margarita</name>
    <dbReference type="NCBI Taxonomy" id="4874"/>
    <lineage>
        <taxon>Eukaryota</taxon>
        <taxon>Fungi</taxon>
        <taxon>Fungi incertae sedis</taxon>
        <taxon>Mucoromycota</taxon>
        <taxon>Glomeromycotina</taxon>
        <taxon>Glomeromycetes</taxon>
        <taxon>Diversisporales</taxon>
        <taxon>Gigasporaceae</taxon>
        <taxon>Gigaspora</taxon>
    </lineage>
</organism>
<sequence>EQKSSKEILAEIQDRFRFIISLPKSYISINPTDKLELLQDTSDNK</sequence>
<name>A0ABN7W7L0_GIGMA</name>
<proteinExistence type="predicted"/>
<comment type="caution">
    <text evidence="1">The sequence shown here is derived from an EMBL/GenBank/DDBJ whole genome shotgun (WGS) entry which is preliminary data.</text>
</comment>
<dbReference type="EMBL" id="CAJVQB010033459">
    <property type="protein sequence ID" value="CAG8819815.1"/>
    <property type="molecule type" value="Genomic_DNA"/>
</dbReference>